<evidence type="ECO:0000256" key="3">
    <source>
        <dbReference type="SAM" id="MobiDB-lite"/>
    </source>
</evidence>
<reference evidence="4 5" key="1">
    <citation type="journal article" name="Sci. Rep.">
        <title>Telomere-to-telomere assembled and centromere annotated genomes of the two main subspecies of the button mushroom Agaricus bisporus reveal especially polymorphic chromosome ends.</title>
        <authorList>
            <person name="Sonnenberg A.S.M."/>
            <person name="Sedaghat-Telgerd N."/>
            <person name="Lavrijssen B."/>
            <person name="Ohm R.A."/>
            <person name="Hendrickx P.M."/>
            <person name="Scholtmeijer K."/>
            <person name="Baars J.J.P."/>
            <person name="van Peer A."/>
        </authorList>
    </citation>
    <scope>NUCLEOTIDE SEQUENCE [LARGE SCALE GENOMIC DNA]</scope>
    <source>
        <strain evidence="4 5">H119_p4</strain>
    </source>
</reference>
<gene>
    <name evidence="4" type="ORF">Agabi119p4_867</name>
</gene>
<feature type="compositionally biased region" description="Acidic residues" evidence="3">
    <location>
        <begin position="244"/>
        <end position="266"/>
    </location>
</feature>
<dbReference type="Proteomes" id="UP000629468">
    <property type="component" value="Unassembled WGS sequence"/>
</dbReference>
<comment type="similarity">
    <text evidence="1 2">Belongs to the nucleosome assembly protein (NAP) family.</text>
</comment>
<dbReference type="EMBL" id="JABXXO010000001">
    <property type="protein sequence ID" value="KAF7784702.1"/>
    <property type="molecule type" value="Genomic_DNA"/>
</dbReference>
<protein>
    <recommendedName>
        <fullName evidence="6">Template-activating factor I</fullName>
    </recommendedName>
</protein>
<sequence length="277" mass="31918">MAQGTKRGRGSPKLEEGKDIFEGVVISDEIAKKLETMQRDTARVELAIERDGQKKLMPIFEKRRELLKSIPNFWSVALIRHSLLSFQLAIGADQDALSYLEDLWVEKDPRETRCFKIDFYFKENPYFANKVLTKEFKFVPPPADADDKPDENGITNANIDFSWEKDVKIGATTIDWKNAEKHLTKLYPRVMDTEEDDQISEPGSFFHFFEQETDPMDVGVTIANDIFSEAIEYFLGTASGVERDLDDDDEDEDDEDDDDDDAEEIDLEKPQSKKRRV</sequence>
<feature type="region of interest" description="Disordered" evidence="3">
    <location>
        <begin position="238"/>
        <end position="277"/>
    </location>
</feature>
<dbReference type="InterPro" id="IPR002164">
    <property type="entry name" value="NAP_family"/>
</dbReference>
<dbReference type="Gene3D" id="3.30.1120.90">
    <property type="entry name" value="Nucleosome assembly protein"/>
    <property type="match status" value="1"/>
</dbReference>
<comment type="caution">
    <text evidence="4">The sequence shown here is derived from an EMBL/GenBank/DDBJ whole genome shotgun (WGS) entry which is preliminary data.</text>
</comment>
<evidence type="ECO:0000313" key="5">
    <source>
        <dbReference type="Proteomes" id="UP000629468"/>
    </source>
</evidence>
<name>A0A8H7FBC8_AGABI</name>
<dbReference type="PANTHER" id="PTHR11875">
    <property type="entry name" value="TESTIS-SPECIFIC Y-ENCODED PROTEIN"/>
    <property type="match status" value="1"/>
</dbReference>
<dbReference type="GO" id="GO:0006334">
    <property type="term" value="P:nucleosome assembly"/>
    <property type="evidence" value="ECO:0007669"/>
    <property type="project" value="InterPro"/>
</dbReference>
<dbReference type="AlphaFoldDB" id="A0A8H7FBC8"/>
<evidence type="ECO:0008006" key="6">
    <source>
        <dbReference type="Google" id="ProtNLM"/>
    </source>
</evidence>
<evidence type="ECO:0000313" key="4">
    <source>
        <dbReference type="EMBL" id="KAF7784702.1"/>
    </source>
</evidence>
<evidence type="ECO:0000256" key="2">
    <source>
        <dbReference type="RuleBase" id="RU003876"/>
    </source>
</evidence>
<proteinExistence type="inferred from homology"/>
<dbReference type="InterPro" id="IPR037231">
    <property type="entry name" value="NAP-like_sf"/>
</dbReference>
<dbReference type="Pfam" id="PF00956">
    <property type="entry name" value="NAP"/>
    <property type="match status" value="1"/>
</dbReference>
<dbReference type="SUPFAM" id="SSF143113">
    <property type="entry name" value="NAP-like"/>
    <property type="match status" value="1"/>
</dbReference>
<accession>A0A8H7FBC8</accession>
<dbReference type="GO" id="GO:0005634">
    <property type="term" value="C:nucleus"/>
    <property type="evidence" value="ECO:0007669"/>
    <property type="project" value="InterPro"/>
</dbReference>
<organism evidence="4 5">
    <name type="scientific">Agaricus bisporus var. burnettii</name>
    <dbReference type="NCBI Taxonomy" id="192524"/>
    <lineage>
        <taxon>Eukaryota</taxon>
        <taxon>Fungi</taxon>
        <taxon>Dikarya</taxon>
        <taxon>Basidiomycota</taxon>
        <taxon>Agaricomycotina</taxon>
        <taxon>Agaricomycetes</taxon>
        <taxon>Agaricomycetidae</taxon>
        <taxon>Agaricales</taxon>
        <taxon>Agaricineae</taxon>
        <taxon>Agaricaceae</taxon>
        <taxon>Agaricus</taxon>
    </lineage>
</organism>
<evidence type="ECO:0000256" key="1">
    <source>
        <dbReference type="ARBA" id="ARBA00009947"/>
    </source>
</evidence>